<dbReference type="InterPro" id="IPR036397">
    <property type="entry name" value="RNaseH_sf"/>
</dbReference>
<reference evidence="4" key="1">
    <citation type="journal article" date="2023" name="Plants (Basel)">
        <title>Genomic Analysis of Leptolyngbya boryana CZ1 Reveals Efficient Carbon Fixation Modules.</title>
        <authorList>
            <person name="Bai X."/>
            <person name="Wang H."/>
            <person name="Cheng W."/>
            <person name="Wang J."/>
            <person name="Ma M."/>
            <person name="Hu H."/>
            <person name="Song Z."/>
            <person name="Ma H."/>
            <person name="Fan Y."/>
            <person name="Du C."/>
            <person name="Xu J."/>
        </authorList>
    </citation>
    <scope>NUCLEOTIDE SEQUENCE</scope>
    <source>
        <strain evidence="4">CZ1</strain>
    </source>
</reference>
<protein>
    <submittedName>
        <fullName evidence="4">IS630 family transposase</fullName>
    </submittedName>
</protein>
<dbReference type="EMBL" id="CP130144">
    <property type="protein sequence ID" value="WNZ49238.1"/>
    <property type="molecule type" value="Genomic_DNA"/>
</dbReference>
<evidence type="ECO:0000259" key="2">
    <source>
        <dbReference type="Pfam" id="PF13592"/>
    </source>
</evidence>
<evidence type="ECO:0000313" key="3">
    <source>
        <dbReference type="EMBL" id="WNZ49191.1"/>
    </source>
</evidence>
<dbReference type="EMBL" id="CP130144">
    <property type="protein sequence ID" value="WNZ49211.1"/>
    <property type="molecule type" value="Genomic_DNA"/>
</dbReference>
<dbReference type="Gene3D" id="3.30.420.10">
    <property type="entry name" value="Ribonuclease H-like superfamily/Ribonuclease H"/>
    <property type="match status" value="1"/>
</dbReference>
<dbReference type="InterPro" id="IPR025959">
    <property type="entry name" value="Winged_HTH_dom"/>
</dbReference>
<dbReference type="InterPro" id="IPR038717">
    <property type="entry name" value="Tc1-like_DDE_dom"/>
</dbReference>
<feature type="domain" description="Winged helix-turn helix" evidence="2">
    <location>
        <begin position="88"/>
        <end position="146"/>
    </location>
</feature>
<dbReference type="SUPFAM" id="SSF46689">
    <property type="entry name" value="Homeodomain-like"/>
    <property type="match status" value="1"/>
</dbReference>
<sequence length="340" mass="39834">MQSDLKTFIDSNPDPRELKRALAVQMVQQGYVYTDIQAVLQVSVGFITKWKQNYEAEGVKGLRLAYQGRKSYLNDLQRQAVIEWLQQKQYWQLLELVEYVDQHYGVVFASKQSYYDLFHEAGISWKKTQKRNPKKDPDLVEKKKQEITDWLKAHQAELVTGKLVVFFEDECHLLWGDVTGYVWGKRKDRIEIPVVNQRDKQTYYGALNVVTGKCLVQSYKKGDSAATIAFLQYLLQQCPGSRIALLWDGASYHRSQEVKAFLEDINHGLDPDQWRITCLRFAPNAPEQNPIEDVWLQAKRFIREYYMLCRSFPIVKRLFEFATQHQRFSFAKLSLYGSFS</sequence>
<dbReference type="AlphaFoldDB" id="A0AA97AZC0"/>
<gene>
    <name evidence="3" type="ORF">Q2T42_06455</name>
    <name evidence="4" type="ORF">Q2T42_12010</name>
    <name evidence="5" type="ORF">Q2T42_18250</name>
    <name evidence="6" type="ORF">Q2T42_19620</name>
</gene>
<organism evidence="4">
    <name type="scientific">Leptolyngbya boryana CZ1</name>
    <dbReference type="NCBI Taxonomy" id="3060204"/>
    <lineage>
        <taxon>Bacteria</taxon>
        <taxon>Bacillati</taxon>
        <taxon>Cyanobacteriota</taxon>
        <taxon>Cyanophyceae</taxon>
        <taxon>Leptolyngbyales</taxon>
        <taxon>Leptolyngbyaceae</taxon>
        <taxon>Leptolyngbya group</taxon>
        <taxon>Leptolyngbya</taxon>
    </lineage>
</organism>
<evidence type="ECO:0000313" key="4">
    <source>
        <dbReference type="EMBL" id="WNZ49211.1"/>
    </source>
</evidence>
<dbReference type="GO" id="GO:0003676">
    <property type="term" value="F:nucleic acid binding"/>
    <property type="evidence" value="ECO:0007669"/>
    <property type="project" value="InterPro"/>
</dbReference>
<dbReference type="NCBIfam" id="NF033545">
    <property type="entry name" value="transpos_IS630"/>
    <property type="match status" value="1"/>
</dbReference>
<dbReference type="EMBL" id="CP130144">
    <property type="protein sequence ID" value="WNZ49230.1"/>
    <property type="molecule type" value="Genomic_DNA"/>
</dbReference>
<dbReference type="InterPro" id="IPR047655">
    <property type="entry name" value="Transpos_IS630-like"/>
</dbReference>
<evidence type="ECO:0000259" key="1">
    <source>
        <dbReference type="Pfam" id="PF13358"/>
    </source>
</evidence>
<dbReference type="Pfam" id="PF13358">
    <property type="entry name" value="DDE_3"/>
    <property type="match status" value="1"/>
</dbReference>
<dbReference type="Pfam" id="PF13592">
    <property type="entry name" value="HTH_33"/>
    <property type="match status" value="1"/>
</dbReference>
<evidence type="ECO:0000313" key="5">
    <source>
        <dbReference type="EMBL" id="WNZ49230.1"/>
    </source>
</evidence>
<dbReference type="EMBL" id="CP130144">
    <property type="protein sequence ID" value="WNZ49191.1"/>
    <property type="molecule type" value="Genomic_DNA"/>
</dbReference>
<name>A0AA97AZC0_LEPBY</name>
<reference evidence="4" key="2">
    <citation type="submission" date="2023-07" db="EMBL/GenBank/DDBJ databases">
        <authorList>
            <person name="Bai X.-H."/>
            <person name="Wang H.-H."/>
            <person name="Wang J."/>
            <person name="Ma M.-Y."/>
            <person name="Hu H.-H."/>
            <person name="Song Z.-L."/>
            <person name="Ma H.-G."/>
            <person name="Fan Y."/>
            <person name="Du C.-Y."/>
            <person name="Xu J.-C."/>
        </authorList>
    </citation>
    <scope>NUCLEOTIDE SEQUENCE</scope>
    <source>
        <strain evidence="4">CZ1</strain>
    </source>
</reference>
<proteinExistence type="predicted"/>
<feature type="domain" description="Tc1-like transposase DDE" evidence="1">
    <location>
        <begin position="165"/>
        <end position="304"/>
    </location>
</feature>
<accession>A0AA97AZC0</accession>
<dbReference type="InterPro" id="IPR009057">
    <property type="entry name" value="Homeodomain-like_sf"/>
</dbReference>
<evidence type="ECO:0000313" key="6">
    <source>
        <dbReference type="EMBL" id="WNZ49238.1"/>
    </source>
</evidence>
<dbReference type="Pfam" id="PF13384">
    <property type="entry name" value="HTH_23"/>
    <property type="match status" value="1"/>
</dbReference>